<feature type="domain" description="Core-binding (CB)" evidence="8">
    <location>
        <begin position="106"/>
        <end position="203"/>
    </location>
</feature>
<dbReference type="Pfam" id="PF13356">
    <property type="entry name" value="Arm-DNA-bind_3"/>
    <property type="match status" value="1"/>
</dbReference>
<sequence>MRVNLTAGRVDGFTPGADGKQAFLWDSTVPGLAVRATAKTKAFIYQGRIDGKALRVTIGDVKTWGIDDARAEARKLGTLVDQGIDPRLEKKQRLAEVREAQKESKRADATVADAWSDYIEARTPRWGEHHRKDHLKISKPGGEPRKRGKGKTQPGVLTPLLSVKLADIDSHTVGQWLQKEAKDRPTQARLAFALLRAFLHWCDDQPRYRGLARPDACSTRLAKQTLPRKGVKADCLQREQLPVWFDAVQKIHNPVIAAYLQILLLTGARRGELSTLQWADVDTRWGSLAIRDKVEGERAIPLTPYVAFLIESLPRRNEWVFSSPTAESGHLVEPRAQHTRALKVAGIEGLTLHGLRRSFGTLSEWVEVPAGIVAQIQGHKPSATVEKHYRQRPLDLLKQWHTKIESWILEQAGIKFEPPVAGQRLRAVKQ</sequence>
<gene>
    <name evidence="9" type="ORF">SAMN05216203_1511</name>
</gene>
<dbReference type="Pfam" id="PF00589">
    <property type="entry name" value="Phage_integrase"/>
    <property type="match status" value="1"/>
</dbReference>
<dbReference type="Proteomes" id="UP000198644">
    <property type="component" value="Unassembled WGS sequence"/>
</dbReference>
<dbReference type="AlphaFoldDB" id="A0A1I6HSZ7"/>
<keyword evidence="10" id="KW-1185">Reference proteome</keyword>
<dbReference type="Gene3D" id="1.10.443.10">
    <property type="entry name" value="Intergrase catalytic core"/>
    <property type="match status" value="1"/>
</dbReference>
<name>A0A1I6HSZ7_9GAMM</name>
<dbReference type="STRING" id="650891.SAMN05216203_1511"/>
<dbReference type="OrthoDB" id="9795573at2"/>
<dbReference type="RefSeq" id="WP_092010329.1">
    <property type="nucleotide sequence ID" value="NZ_FOYW01000001.1"/>
</dbReference>
<dbReference type="PROSITE" id="PS51898">
    <property type="entry name" value="TYR_RECOMBINASE"/>
    <property type="match status" value="1"/>
</dbReference>
<dbReference type="PANTHER" id="PTHR30629:SF6">
    <property type="entry name" value="PROPHAGE INTEGRASE INTA-RELATED"/>
    <property type="match status" value="1"/>
</dbReference>
<dbReference type="SUPFAM" id="SSF56349">
    <property type="entry name" value="DNA breaking-rejoining enzymes"/>
    <property type="match status" value="1"/>
</dbReference>
<dbReference type="InterPro" id="IPR044068">
    <property type="entry name" value="CB"/>
</dbReference>
<dbReference type="InterPro" id="IPR011010">
    <property type="entry name" value="DNA_brk_join_enz"/>
</dbReference>
<organism evidence="9 10">
    <name type="scientific">Marinobacter daqiaonensis</name>
    <dbReference type="NCBI Taxonomy" id="650891"/>
    <lineage>
        <taxon>Bacteria</taxon>
        <taxon>Pseudomonadati</taxon>
        <taxon>Pseudomonadota</taxon>
        <taxon>Gammaproteobacteria</taxon>
        <taxon>Pseudomonadales</taxon>
        <taxon>Marinobacteraceae</taxon>
        <taxon>Marinobacter</taxon>
    </lineage>
</organism>
<dbReference type="GO" id="GO:0015074">
    <property type="term" value="P:DNA integration"/>
    <property type="evidence" value="ECO:0007669"/>
    <property type="project" value="UniProtKB-KW"/>
</dbReference>
<evidence type="ECO:0000313" key="9">
    <source>
        <dbReference type="EMBL" id="SFR57518.1"/>
    </source>
</evidence>
<keyword evidence="3 5" id="KW-0238">DNA-binding</keyword>
<dbReference type="InterPro" id="IPR025166">
    <property type="entry name" value="Integrase_DNA_bind_dom"/>
</dbReference>
<proteinExistence type="inferred from homology"/>
<evidence type="ECO:0000256" key="5">
    <source>
        <dbReference type="PROSITE-ProRule" id="PRU01248"/>
    </source>
</evidence>
<feature type="domain" description="Tyr recombinase" evidence="7">
    <location>
        <begin position="231"/>
        <end position="402"/>
    </location>
</feature>
<evidence type="ECO:0000256" key="1">
    <source>
        <dbReference type="ARBA" id="ARBA00008857"/>
    </source>
</evidence>
<dbReference type="GO" id="GO:0006310">
    <property type="term" value="P:DNA recombination"/>
    <property type="evidence" value="ECO:0007669"/>
    <property type="project" value="UniProtKB-KW"/>
</dbReference>
<evidence type="ECO:0000256" key="3">
    <source>
        <dbReference type="ARBA" id="ARBA00023125"/>
    </source>
</evidence>
<reference evidence="9 10" key="1">
    <citation type="submission" date="2016-10" db="EMBL/GenBank/DDBJ databases">
        <authorList>
            <person name="de Groot N.N."/>
        </authorList>
    </citation>
    <scope>NUCLEOTIDE SEQUENCE [LARGE SCALE GENOMIC DNA]</scope>
    <source>
        <strain evidence="9 10">CGMCC 1.9167</strain>
    </source>
</reference>
<evidence type="ECO:0008006" key="11">
    <source>
        <dbReference type="Google" id="ProtNLM"/>
    </source>
</evidence>
<dbReference type="InterPro" id="IPR002104">
    <property type="entry name" value="Integrase_catalytic"/>
</dbReference>
<dbReference type="InterPro" id="IPR050808">
    <property type="entry name" value="Phage_Integrase"/>
</dbReference>
<keyword evidence="2" id="KW-0229">DNA integration</keyword>
<dbReference type="GO" id="GO:0003677">
    <property type="term" value="F:DNA binding"/>
    <property type="evidence" value="ECO:0007669"/>
    <property type="project" value="UniProtKB-UniRule"/>
</dbReference>
<dbReference type="EMBL" id="FOYW01000001">
    <property type="protein sequence ID" value="SFR57518.1"/>
    <property type="molecule type" value="Genomic_DNA"/>
</dbReference>
<dbReference type="PROSITE" id="PS51900">
    <property type="entry name" value="CB"/>
    <property type="match status" value="1"/>
</dbReference>
<evidence type="ECO:0000259" key="8">
    <source>
        <dbReference type="PROSITE" id="PS51900"/>
    </source>
</evidence>
<evidence type="ECO:0000256" key="4">
    <source>
        <dbReference type="ARBA" id="ARBA00023172"/>
    </source>
</evidence>
<evidence type="ECO:0000259" key="7">
    <source>
        <dbReference type="PROSITE" id="PS51898"/>
    </source>
</evidence>
<evidence type="ECO:0000313" key="10">
    <source>
        <dbReference type="Proteomes" id="UP000198644"/>
    </source>
</evidence>
<dbReference type="PANTHER" id="PTHR30629">
    <property type="entry name" value="PROPHAGE INTEGRASE"/>
    <property type="match status" value="1"/>
</dbReference>
<dbReference type="Gene3D" id="3.30.160.390">
    <property type="entry name" value="Integrase, DNA-binding domain"/>
    <property type="match status" value="1"/>
</dbReference>
<accession>A0A1I6HSZ7</accession>
<dbReference type="InterPro" id="IPR038488">
    <property type="entry name" value="Integrase_DNA-bd_sf"/>
</dbReference>
<evidence type="ECO:0000256" key="6">
    <source>
        <dbReference type="SAM" id="MobiDB-lite"/>
    </source>
</evidence>
<feature type="region of interest" description="Disordered" evidence="6">
    <location>
        <begin position="129"/>
        <end position="154"/>
    </location>
</feature>
<protein>
    <recommendedName>
        <fullName evidence="11">Preprotein translocase</fullName>
    </recommendedName>
</protein>
<dbReference type="InterPro" id="IPR013762">
    <property type="entry name" value="Integrase-like_cat_sf"/>
</dbReference>
<evidence type="ECO:0000256" key="2">
    <source>
        <dbReference type="ARBA" id="ARBA00022908"/>
    </source>
</evidence>
<comment type="similarity">
    <text evidence="1">Belongs to the 'phage' integrase family.</text>
</comment>
<keyword evidence="4" id="KW-0233">DNA recombination</keyword>